<dbReference type="Proteomes" id="UP001295444">
    <property type="component" value="Chromosome 05"/>
</dbReference>
<keyword evidence="3" id="KW-1185">Reference proteome</keyword>
<proteinExistence type="predicted"/>
<feature type="compositionally biased region" description="Polar residues" evidence="1">
    <location>
        <begin position="115"/>
        <end position="143"/>
    </location>
</feature>
<evidence type="ECO:0000313" key="2">
    <source>
        <dbReference type="EMBL" id="CAH2293132.1"/>
    </source>
</evidence>
<dbReference type="AlphaFoldDB" id="A0AAD1S5N3"/>
<dbReference type="EMBL" id="OW240916">
    <property type="protein sequence ID" value="CAH2293132.1"/>
    <property type="molecule type" value="Genomic_DNA"/>
</dbReference>
<evidence type="ECO:0000256" key="1">
    <source>
        <dbReference type="SAM" id="MobiDB-lite"/>
    </source>
</evidence>
<reference evidence="2" key="1">
    <citation type="submission" date="2022-03" db="EMBL/GenBank/DDBJ databases">
        <authorList>
            <person name="Alioto T."/>
            <person name="Alioto T."/>
            <person name="Gomez Garrido J."/>
        </authorList>
    </citation>
    <scope>NUCLEOTIDE SEQUENCE</scope>
</reference>
<feature type="compositionally biased region" description="Polar residues" evidence="1">
    <location>
        <begin position="41"/>
        <end position="53"/>
    </location>
</feature>
<protein>
    <submittedName>
        <fullName evidence="2">Uncharacterized protein</fullName>
    </submittedName>
</protein>
<gene>
    <name evidence="2" type="ORF">PECUL_23A059192</name>
</gene>
<feature type="region of interest" description="Disordered" evidence="1">
    <location>
        <begin position="41"/>
        <end position="154"/>
    </location>
</feature>
<organism evidence="2 3">
    <name type="scientific">Pelobates cultripes</name>
    <name type="common">Western spadefoot toad</name>
    <dbReference type="NCBI Taxonomy" id="61616"/>
    <lineage>
        <taxon>Eukaryota</taxon>
        <taxon>Metazoa</taxon>
        <taxon>Chordata</taxon>
        <taxon>Craniata</taxon>
        <taxon>Vertebrata</taxon>
        <taxon>Euteleostomi</taxon>
        <taxon>Amphibia</taxon>
        <taxon>Batrachia</taxon>
        <taxon>Anura</taxon>
        <taxon>Pelobatoidea</taxon>
        <taxon>Pelobatidae</taxon>
        <taxon>Pelobates</taxon>
    </lineage>
</organism>
<name>A0AAD1S5N3_PELCU</name>
<sequence length="154" mass="16845">MPFFQSQRLQKRRRKTGAYYTPTILGLEDLLNGYLAEHIDTSYSPDLSNTQAHTPAIGRRSQKPQGTAAGRDIGTMLQKPAQPKPTPAAATPEVNLTSTTPRQRPETPGFPQAPKTGQQGSEPSGQHQSPQLDRTHTQAQQGPYLQGPPWAAQH</sequence>
<evidence type="ECO:0000313" key="3">
    <source>
        <dbReference type="Proteomes" id="UP001295444"/>
    </source>
</evidence>
<accession>A0AAD1S5N3</accession>